<dbReference type="Proteomes" id="UP000515369">
    <property type="component" value="Chromosome"/>
</dbReference>
<name>A0A7G5H2S8_9BACT</name>
<dbReference type="EMBL" id="CP059732">
    <property type="protein sequence ID" value="QMW05420.1"/>
    <property type="molecule type" value="Genomic_DNA"/>
</dbReference>
<protein>
    <submittedName>
        <fullName evidence="1">DUF2188 domain-containing protein</fullName>
    </submittedName>
</protein>
<proteinExistence type="predicted"/>
<dbReference type="Pfam" id="PF09954">
    <property type="entry name" value="DUF2188"/>
    <property type="match status" value="1"/>
</dbReference>
<accession>A0A7G5H2S8</accession>
<evidence type="ECO:0000313" key="1">
    <source>
        <dbReference type="EMBL" id="QMW05420.1"/>
    </source>
</evidence>
<reference evidence="1 2" key="1">
    <citation type="submission" date="2020-07" db="EMBL/GenBank/DDBJ databases">
        <title>Spirosoma foliorum sp. nov., isolated from the leaves on the Nejang mountain Korea, Republic of.</title>
        <authorList>
            <person name="Ho H."/>
            <person name="Lee Y.-J."/>
            <person name="Nurcahyanto D.-A."/>
            <person name="Kim S.-G."/>
        </authorList>
    </citation>
    <scope>NUCLEOTIDE SEQUENCE [LARGE SCALE GENOMIC DNA]</scope>
    <source>
        <strain evidence="1 2">PL0136</strain>
    </source>
</reference>
<dbReference type="InterPro" id="IPR018691">
    <property type="entry name" value="DUF2188"/>
</dbReference>
<organism evidence="1 2">
    <name type="scientific">Spirosoma foliorum</name>
    <dbReference type="NCBI Taxonomy" id="2710596"/>
    <lineage>
        <taxon>Bacteria</taxon>
        <taxon>Pseudomonadati</taxon>
        <taxon>Bacteroidota</taxon>
        <taxon>Cytophagia</taxon>
        <taxon>Cytophagales</taxon>
        <taxon>Cytophagaceae</taxon>
        <taxon>Spirosoma</taxon>
    </lineage>
</organism>
<sequence length="74" mass="8436">MAKSNVHIVPRGDQWAVKRANGQRATRLVDTQQDAIDVGRNIARHQQVELIIHNQDGQINRRDSYGHDPYPPRG</sequence>
<keyword evidence="2" id="KW-1185">Reference proteome</keyword>
<evidence type="ECO:0000313" key="2">
    <source>
        <dbReference type="Proteomes" id="UP000515369"/>
    </source>
</evidence>
<dbReference type="AlphaFoldDB" id="A0A7G5H2S8"/>
<gene>
    <name evidence="1" type="ORF">H3H32_11260</name>
</gene>
<dbReference type="RefSeq" id="WP_182462793.1">
    <property type="nucleotide sequence ID" value="NZ_CP059732.1"/>
</dbReference>
<dbReference type="KEGG" id="sfol:H3H32_11260"/>